<dbReference type="Proteomes" id="UP001497700">
    <property type="component" value="Unassembled WGS sequence"/>
</dbReference>
<organism evidence="1 2">
    <name type="scientific">Hypoxylon rubiginosum</name>
    <dbReference type="NCBI Taxonomy" id="110542"/>
    <lineage>
        <taxon>Eukaryota</taxon>
        <taxon>Fungi</taxon>
        <taxon>Dikarya</taxon>
        <taxon>Ascomycota</taxon>
        <taxon>Pezizomycotina</taxon>
        <taxon>Sordariomycetes</taxon>
        <taxon>Xylariomycetidae</taxon>
        <taxon>Xylariales</taxon>
        <taxon>Hypoxylaceae</taxon>
        <taxon>Hypoxylon</taxon>
    </lineage>
</organism>
<protein>
    <submittedName>
        <fullName evidence="1">Beta-lactamase/transpeptidase-like protein</fullName>
    </submittedName>
</protein>
<sequence>MHVYKVGALVGCIASIAVAGPVCPLDGPIFPKPTRLSESEDVKAAVATLNGLFANITAGAQDYSLSIQVFSVNEPEPIFALYHTAPSLAGQHSPGVKTVDENSVFRLGSLTKIYTIYTFLINAGDSLWNEPVIKYVPELQELANRSDPVDYTAWDDITLGGLATQLTGIPREYALLGELTQSDQKDQVVQLGFPPLTQEEKPPCGANPTCTRAQFFTGIGLFYPSLAPFQTPAYSNVAFQLLGYALETITGKTFQTLVEETVIKPLALNNTFLRAPQDSRGIIPGNNIETGWAFDIGESVATGNMYASAEDLSNLGRAIMSHKLLSPVTTRRWLKPFAFSSDPRAMVGMPWGARRINVGDPYRWTTAFNKAGNIGDYSALLAILPDFDIGITVLSAGTLPGNLNFGLADIIGEPIIPAIEKAARAEAGAIYSGHYVLPNSRVNSSITITTDDLPGLSISQWFSNGTDFAWIATVLQNQYYPVTPRIRLYPSGLEGPAADGGKRVVFKAMFEDADGPRNENKVFSTECGSWVTVESVIYGSAAMDELIFNLDSGGKVVSVTSPSLRITLNKE</sequence>
<evidence type="ECO:0000313" key="2">
    <source>
        <dbReference type="Proteomes" id="UP001497700"/>
    </source>
</evidence>
<accession>A0ACB9Z932</accession>
<keyword evidence="2" id="KW-1185">Reference proteome</keyword>
<dbReference type="EMBL" id="MU393442">
    <property type="protein sequence ID" value="KAI4868008.1"/>
    <property type="molecule type" value="Genomic_DNA"/>
</dbReference>
<comment type="caution">
    <text evidence="1">The sequence shown here is derived from an EMBL/GenBank/DDBJ whole genome shotgun (WGS) entry which is preliminary data.</text>
</comment>
<proteinExistence type="predicted"/>
<reference evidence="1 2" key="1">
    <citation type="journal article" date="2022" name="New Phytol.">
        <title>Ecological generalism drives hyperdiversity of secondary metabolite gene clusters in xylarialean endophytes.</title>
        <authorList>
            <person name="Franco M.E.E."/>
            <person name="Wisecaver J.H."/>
            <person name="Arnold A.E."/>
            <person name="Ju Y.M."/>
            <person name="Slot J.C."/>
            <person name="Ahrendt S."/>
            <person name="Moore L.P."/>
            <person name="Eastman K.E."/>
            <person name="Scott K."/>
            <person name="Konkel Z."/>
            <person name="Mondo S.J."/>
            <person name="Kuo A."/>
            <person name="Hayes R.D."/>
            <person name="Haridas S."/>
            <person name="Andreopoulos B."/>
            <person name="Riley R."/>
            <person name="LaButti K."/>
            <person name="Pangilinan J."/>
            <person name="Lipzen A."/>
            <person name="Amirebrahimi M."/>
            <person name="Yan J."/>
            <person name="Adam C."/>
            <person name="Keymanesh K."/>
            <person name="Ng V."/>
            <person name="Louie K."/>
            <person name="Northen T."/>
            <person name="Drula E."/>
            <person name="Henrissat B."/>
            <person name="Hsieh H.M."/>
            <person name="Youens-Clark K."/>
            <person name="Lutzoni F."/>
            <person name="Miadlikowska J."/>
            <person name="Eastwood D.C."/>
            <person name="Hamelin R.C."/>
            <person name="Grigoriev I.V."/>
            <person name="U'Ren J.M."/>
        </authorList>
    </citation>
    <scope>NUCLEOTIDE SEQUENCE [LARGE SCALE GENOMIC DNA]</scope>
    <source>
        <strain evidence="1 2">CBS 119005</strain>
    </source>
</reference>
<name>A0ACB9Z932_9PEZI</name>
<evidence type="ECO:0000313" key="1">
    <source>
        <dbReference type="EMBL" id="KAI4868008.1"/>
    </source>
</evidence>
<gene>
    <name evidence="1" type="ORF">F4820DRAFT_171682</name>
</gene>